<feature type="compositionally biased region" description="Basic and acidic residues" evidence="1">
    <location>
        <begin position="1"/>
        <end position="11"/>
    </location>
</feature>
<feature type="compositionally biased region" description="Basic and acidic residues" evidence="1">
    <location>
        <begin position="482"/>
        <end position="576"/>
    </location>
</feature>
<dbReference type="EMBL" id="AXCR01000012">
    <property type="protein sequence ID" value="KJR80702.1"/>
    <property type="molecule type" value="Genomic_DNA"/>
</dbReference>
<feature type="compositionally biased region" description="Low complexity" evidence="1">
    <location>
        <begin position="690"/>
        <end position="700"/>
    </location>
</feature>
<evidence type="ECO:0000256" key="1">
    <source>
        <dbReference type="SAM" id="MobiDB-lite"/>
    </source>
</evidence>
<evidence type="ECO:0008006" key="4">
    <source>
        <dbReference type="Google" id="ProtNLM"/>
    </source>
</evidence>
<organism evidence="2 3">
    <name type="scientific">Sporothrix schenckii 1099-18</name>
    <dbReference type="NCBI Taxonomy" id="1397361"/>
    <lineage>
        <taxon>Eukaryota</taxon>
        <taxon>Fungi</taxon>
        <taxon>Dikarya</taxon>
        <taxon>Ascomycota</taxon>
        <taxon>Pezizomycotina</taxon>
        <taxon>Sordariomycetes</taxon>
        <taxon>Sordariomycetidae</taxon>
        <taxon>Ophiostomatales</taxon>
        <taxon>Ophiostomataceae</taxon>
        <taxon>Sporothrix</taxon>
    </lineage>
</organism>
<feature type="compositionally biased region" description="Polar residues" evidence="1">
    <location>
        <begin position="388"/>
        <end position="397"/>
    </location>
</feature>
<feature type="compositionally biased region" description="Polar residues" evidence="1">
    <location>
        <begin position="620"/>
        <end position="630"/>
    </location>
</feature>
<comment type="caution">
    <text evidence="2">The sequence shown here is derived from an EMBL/GenBank/DDBJ whole genome shotgun (WGS) entry which is preliminary data.</text>
</comment>
<dbReference type="KEGG" id="ssck:SPSK_04838"/>
<sequence length="1224" mass="137937">MAGRFRGDDQYPPRPGNYHTNSSNSIDGRYQRSYDRNHERAQSEHPPRNEQGRVPRTLNSAYTRRRHNSLNAFVEDERDALAREHNPASAGLLSAGDDEPIQRGDVDQIPILMEVVNPERRFVLIPKAPTVEPEAKAADGNGRGHGSVASSVSSASRNSKTSHDSTGSPSTITATASTITSTESTITPTGSPSTPTGPSSSSYGGIRTPPASSRQPDKVSEYEANTCRKFTVPRIDSESASSGSTATEPSKIRSDKDGVTATASQHRPSLSTAAGLTAAAAAAAAVAAATTATSSKAKPEIKRRKSRLDLPRIDTDMQHDNRAHSTNSGRPRSPTPSEYKTRDRHNDSRDSREGLGDRNGHRDNDFLSPTFIKHTTNGRDRAYFEQASHGQNSNGESDSGRARSGDSLSSHSDWRSHDRDERSSISDSSIKRRSTSFSETGRLSRKPSYKRISRDEGADSRAGRKSPSPPPKSRTPTSPQPRTDKRPSSPPRNRERERDRERDRDRERGRDGERDRVKERDRERDREREREREREKERDKEREREKERDRRLQEQDRDRQKPVRRDSIPIKRRDSMIRPGDGFSDERSKRSSANTPLRRQNSERRRPSPPLHKDDESVVSKASSNPNPRRTSAIDDPGINDRYRSANSTPLATPKQSGGQFPFMAGSPPKELFEATRPVSPRRRDDRRPGSSSSPSSSPESRSRNPHEGDRPRGPRPRATQHPNVVHNPATASMPNLQSAPKASTLPMPISLPIPIPALSPGRADSLRDHDAPARQERERSPVDSLRSSRISLNSNPLPPRSSAVFGHGPNSSPSYRQPAFFINIPSTAADDEIAVDVQIVTGGGPREWYPERPPAATRQGAERPPVDRAEKPLVPLYKRYAEDVYSGRVAGLPECPRIQFSTKYRDWRTLTPYKDFLICPTCYDAGFARTQWRNEFVPVTGIDPKLKTNCIYGAMPWYQVAFFFVRAFQMPTLSLLRTMFNRDEELRLPCPGPRRIAGRWFTIQDPLDGRPVSKFTTCEQCATAITVLFPRLKGLLQDNNPTPHDTTNVCSLYYEPERKRLWKFIDVLESTNNASMVNNAPVDVNEFINKILDITHYEECKRDIPVRQRKWYWMRTMPDFVVCQECFDEVVYPVVTTYRGVAGDFYKEPKELDIAACHLYSQRMRDIFKRACQNNDKEYLAKKLEERADVAADITARIQRLPKASSADDVEQMKLMAEWKKWE</sequence>
<proteinExistence type="predicted"/>
<feature type="region of interest" description="Disordered" evidence="1">
    <location>
        <begin position="284"/>
        <end position="811"/>
    </location>
</feature>
<feature type="compositionally biased region" description="Low complexity" evidence="1">
    <location>
        <begin position="165"/>
        <end position="202"/>
    </location>
</feature>
<feature type="compositionally biased region" description="Polar residues" evidence="1">
    <location>
        <begin position="324"/>
        <end position="338"/>
    </location>
</feature>
<reference evidence="2 3" key="1">
    <citation type="journal article" date="2014" name="BMC Genomics">
        <title>Comparative genomics of the major fungal agents of human and animal Sporotrichosis: Sporothrix schenckii and Sporothrix brasiliensis.</title>
        <authorList>
            <person name="Teixeira M.M."/>
            <person name="de Almeida L.G."/>
            <person name="Kubitschek-Barreira P."/>
            <person name="Alves F.L."/>
            <person name="Kioshima E.S."/>
            <person name="Abadio A.K."/>
            <person name="Fernandes L."/>
            <person name="Derengowski L.S."/>
            <person name="Ferreira K.S."/>
            <person name="Souza R.C."/>
            <person name="Ruiz J.C."/>
            <person name="de Andrade N.C."/>
            <person name="Paes H.C."/>
            <person name="Nicola A.M."/>
            <person name="Albuquerque P."/>
            <person name="Gerber A.L."/>
            <person name="Martins V.P."/>
            <person name="Peconick L.D."/>
            <person name="Neto A.V."/>
            <person name="Chaucanez C.B."/>
            <person name="Silva P.A."/>
            <person name="Cunha O.L."/>
            <person name="de Oliveira F.F."/>
            <person name="dos Santos T.C."/>
            <person name="Barros A.L."/>
            <person name="Soares M.A."/>
            <person name="de Oliveira L.M."/>
            <person name="Marini M.M."/>
            <person name="Villalobos-Duno H."/>
            <person name="Cunha M.M."/>
            <person name="de Hoog S."/>
            <person name="da Silveira J.F."/>
            <person name="Henrissat B."/>
            <person name="Nino-Vega G.A."/>
            <person name="Cisalpino P.S."/>
            <person name="Mora-Montes H.M."/>
            <person name="Almeida S.R."/>
            <person name="Stajich J.E."/>
            <person name="Lopes-Bezerra L.M."/>
            <person name="Vasconcelos A.T."/>
            <person name="Felipe M.S."/>
        </authorList>
    </citation>
    <scope>NUCLEOTIDE SEQUENCE [LARGE SCALE GENOMIC DNA]</scope>
    <source>
        <strain evidence="2 3">1099-18</strain>
    </source>
</reference>
<dbReference type="AlphaFoldDB" id="A0A0F2LT92"/>
<name>A0A0F2LT92_SPOSC</name>
<feature type="compositionally biased region" description="Basic and acidic residues" evidence="1">
    <location>
        <begin position="307"/>
        <end position="323"/>
    </location>
</feature>
<feature type="compositionally biased region" description="Low complexity" evidence="1">
    <location>
        <begin position="147"/>
        <end position="156"/>
    </location>
</feature>
<dbReference type="Proteomes" id="UP000033710">
    <property type="component" value="Unassembled WGS sequence"/>
</dbReference>
<dbReference type="VEuPathDB" id="FungiDB:SPSK_04838"/>
<feature type="compositionally biased region" description="Low complexity" evidence="1">
    <location>
        <begin position="284"/>
        <end position="293"/>
    </location>
</feature>
<feature type="compositionally biased region" description="Basic and acidic residues" evidence="1">
    <location>
        <begin position="600"/>
        <end position="618"/>
    </location>
</feature>
<evidence type="ECO:0000313" key="2">
    <source>
        <dbReference type="EMBL" id="KJR80702.1"/>
    </source>
</evidence>
<feature type="compositionally biased region" description="Low complexity" evidence="1">
    <location>
        <begin position="785"/>
        <end position="796"/>
    </location>
</feature>
<feature type="compositionally biased region" description="Low complexity" evidence="1">
    <location>
        <begin position="238"/>
        <end position="249"/>
    </location>
</feature>
<gene>
    <name evidence="2" type="ORF">SPSK_04838</name>
</gene>
<feature type="region of interest" description="Disordered" evidence="1">
    <location>
        <begin position="845"/>
        <end position="866"/>
    </location>
</feature>
<feature type="compositionally biased region" description="Polar residues" evidence="1">
    <location>
        <begin position="730"/>
        <end position="742"/>
    </location>
</feature>
<feature type="compositionally biased region" description="Basic and acidic residues" evidence="1">
    <location>
        <begin position="412"/>
        <end position="424"/>
    </location>
</feature>
<evidence type="ECO:0000313" key="3">
    <source>
        <dbReference type="Proteomes" id="UP000033710"/>
    </source>
</evidence>
<feature type="compositionally biased region" description="Basic and acidic residues" evidence="1">
    <location>
        <begin position="339"/>
        <end position="365"/>
    </location>
</feature>
<dbReference type="GeneID" id="27666877"/>
<feature type="compositionally biased region" description="Basic and acidic residues" evidence="1">
    <location>
        <begin position="452"/>
        <end position="462"/>
    </location>
</feature>
<reference evidence="2 3" key="2">
    <citation type="journal article" date="2015" name="Eukaryot. Cell">
        <title>Asexual propagation of a virulent clone complex in a human and feline outbreak of sporotrichosis.</title>
        <authorList>
            <person name="Teixeira Mde M."/>
            <person name="Rodrigues A.M."/>
            <person name="Tsui C.K."/>
            <person name="de Almeida L.G."/>
            <person name="Van Diepeningen A.D."/>
            <person name="van den Ende B.G."/>
            <person name="Fernandes G.F."/>
            <person name="Kano R."/>
            <person name="Hamelin R.C."/>
            <person name="Lopes-Bezerra L.M."/>
            <person name="Vasconcelos A.T."/>
            <person name="de Hoog S."/>
            <person name="de Camargo Z.P."/>
            <person name="Felipe M.S."/>
        </authorList>
    </citation>
    <scope>NUCLEOTIDE SEQUENCE [LARGE SCALE GENOMIC DNA]</scope>
    <source>
        <strain evidence="2 3">1099-18</strain>
    </source>
</reference>
<protein>
    <recommendedName>
        <fullName evidence="4">Ser arg-related nuclear matrix protein</fullName>
    </recommendedName>
</protein>
<feature type="compositionally biased region" description="Polar residues" evidence="1">
    <location>
        <begin position="645"/>
        <end position="659"/>
    </location>
</feature>
<feature type="compositionally biased region" description="Basic and acidic residues" evidence="1">
    <location>
        <begin position="765"/>
        <end position="782"/>
    </location>
</feature>
<accession>A0A0F2LT92</accession>
<feature type="region of interest" description="Disordered" evidence="1">
    <location>
        <begin position="1"/>
        <end position="71"/>
    </location>
</feature>
<dbReference type="RefSeq" id="XP_016583378.1">
    <property type="nucleotide sequence ID" value="XM_016731600.1"/>
</dbReference>
<dbReference type="OrthoDB" id="5296at2759"/>
<feature type="compositionally biased region" description="Basic and acidic residues" evidence="1">
    <location>
        <begin position="701"/>
        <end position="713"/>
    </location>
</feature>
<feature type="region of interest" description="Disordered" evidence="1">
    <location>
        <begin position="131"/>
        <end position="268"/>
    </location>
</feature>
<feature type="compositionally biased region" description="Basic and acidic residues" evidence="1">
    <location>
        <begin position="29"/>
        <end position="53"/>
    </location>
</feature>